<dbReference type="RefSeq" id="XP_013016437.1">
    <property type="nucleotide sequence ID" value="XM_013160983.1"/>
</dbReference>
<evidence type="ECO:0000259" key="2">
    <source>
        <dbReference type="SMART" id="SM00293"/>
    </source>
</evidence>
<feature type="compositionally biased region" description="Acidic residues" evidence="1">
    <location>
        <begin position="170"/>
        <end position="182"/>
    </location>
</feature>
<keyword evidence="4" id="KW-1185">Reference proteome</keyword>
<evidence type="ECO:0000256" key="1">
    <source>
        <dbReference type="SAM" id="MobiDB-lite"/>
    </source>
</evidence>
<dbReference type="GO" id="GO:1990889">
    <property type="term" value="F:histone H4K20me3 reader activity"/>
    <property type="evidence" value="ECO:0007669"/>
    <property type="project" value="EnsemblFungi"/>
</dbReference>
<dbReference type="GO" id="GO:0140005">
    <property type="term" value="F:histone H4K20me2 reader activity"/>
    <property type="evidence" value="ECO:0007669"/>
    <property type="project" value="EnsemblFungi"/>
</dbReference>
<accession>S9RA59</accession>
<reference evidence="3 4" key="1">
    <citation type="journal article" date="2011" name="Science">
        <title>Comparative functional genomics of the fission yeasts.</title>
        <authorList>
            <person name="Rhind N."/>
            <person name="Chen Z."/>
            <person name="Yassour M."/>
            <person name="Thompson D.A."/>
            <person name="Haas B.J."/>
            <person name="Habib N."/>
            <person name="Wapinski I."/>
            <person name="Roy S."/>
            <person name="Lin M.F."/>
            <person name="Heiman D.I."/>
            <person name="Young S.K."/>
            <person name="Furuya K."/>
            <person name="Guo Y."/>
            <person name="Pidoux A."/>
            <person name="Chen H.M."/>
            <person name="Robbertse B."/>
            <person name="Goldberg J.M."/>
            <person name="Aoki K."/>
            <person name="Bayne E.H."/>
            <person name="Berlin A.M."/>
            <person name="Desjardins C.A."/>
            <person name="Dobbs E."/>
            <person name="Dukaj L."/>
            <person name="Fan L."/>
            <person name="FitzGerald M.G."/>
            <person name="French C."/>
            <person name="Gujja S."/>
            <person name="Hansen K."/>
            <person name="Keifenheim D."/>
            <person name="Levin J.Z."/>
            <person name="Mosher R.A."/>
            <person name="Mueller C.A."/>
            <person name="Pfiffner J."/>
            <person name="Priest M."/>
            <person name="Russ C."/>
            <person name="Smialowska A."/>
            <person name="Swoboda P."/>
            <person name="Sykes S.M."/>
            <person name="Vaughn M."/>
            <person name="Vengrova S."/>
            <person name="Yoder R."/>
            <person name="Zeng Q."/>
            <person name="Allshire R."/>
            <person name="Baulcombe D."/>
            <person name="Birren B.W."/>
            <person name="Brown W."/>
            <person name="Ekwall K."/>
            <person name="Kellis M."/>
            <person name="Leatherwood J."/>
            <person name="Levin H."/>
            <person name="Margalit H."/>
            <person name="Martienssen R."/>
            <person name="Nieduszynski C.A."/>
            <person name="Spatafora J.W."/>
            <person name="Friedman N."/>
            <person name="Dalgaard J.Z."/>
            <person name="Baumann P."/>
            <person name="Niki H."/>
            <person name="Regev A."/>
            <person name="Nusbaum C."/>
        </authorList>
    </citation>
    <scope>NUCLEOTIDE SEQUENCE [LARGE SCALE GENOMIC DNA]</scope>
    <source>
        <strain evidence="4">yFS286</strain>
    </source>
</reference>
<dbReference type="Proteomes" id="UP000016088">
    <property type="component" value="Unassembled WGS sequence"/>
</dbReference>
<dbReference type="OMA" id="YLNYEMI"/>
<proteinExistence type="predicted"/>
<dbReference type="GeneID" id="25031467"/>
<dbReference type="HOGENOM" id="CLU_740005_0_0_1"/>
<dbReference type="SUPFAM" id="SSF63748">
    <property type="entry name" value="Tudor/PWWP/MBT"/>
    <property type="match status" value="1"/>
</dbReference>
<dbReference type="GO" id="GO:0042393">
    <property type="term" value="F:histone binding"/>
    <property type="evidence" value="ECO:0007669"/>
    <property type="project" value="EnsemblFungi"/>
</dbReference>
<dbReference type="SMART" id="SM00293">
    <property type="entry name" value="PWWP"/>
    <property type="match status" value="1"/>
</dbReference>
<feature type="compositionally biased region" description="Basic and acidic residues" evidence="1">
    <location>
        <begin position="9"/>
        <end position="23"/>
    </location>
</feature>
<feature type="domain" description="PWWP" evidence="2">
    <location>
        <begin position="59"/>
        <end position="138"/>
    </location>
</feature>
<dbReference type="EMBL" id="KE503206">
    <property type="protein sequence ID" value="EPX75010.1"/>
    <property type="molecule type" value="Genomic_DNA"/>
</dbReference>
<dbReference type="Gene3D" id="2.30.30.140">
    <property type="match status" value="1"/>
</dbReference>
<dbReference type="CDD" id="cd05840">
    <property type="entry name" value="PWWP_ScIOC4-like"/>
    <property type="match status" value="1"/>
</dbReference>
<dbReference type="InterPro" id="IPR000313">
    <property type="entry name" value="PWWP_dom"/>
</dbReference>
<evidence type="ECO:0000313" key="4">
    <source>
        <dbReference type="Proteomes" id="UP000016088"/>
    </source>
</evidence>
<feature type="region of interest" description="Disordered" evidence="1">
    <location>
        <begin position="167"/>
        <end position="190"/>
    </location>
</feature>
<organism evidence="3 4">
    <name type="scientific">Schizosaccharomyces octosporus (strain yFS286)</name>
    <name type="common">Fission yeast</name>
    <name type="synonym">Octosporomyces octosporus</name>
    <dbReference type="NCBI Taxonomy" id="483514"/>
    <lineage>
        <taxon>Eukaryota</taxon>
        <taxon>Fungi</taxon>
        <taxon>Dikarya</taxon>
        <taxon>Ascomycota</taxon>
        <taxon>Taphrinomycotina</taxon>
        <taxon>Schizosaccharomycetes</taxon>
        <taxon>Schizosaccharomycetales</taxon>
        <taxon>Schizosaccharomycetaceae</taxon>
        <taxon>Schizosaccharomyces</taxon>
    </lineage>
</organism>
<gene>
    <name evidence="3" type="ORF">SOCG_02490</name>
</gene>
<dbReference type="Pfam" id="PF00855">
    <property type="entry name" value="PWWP"/>
    <property type="match status" value="1"/>
</dbReference>
<dbReference type="AlphaFoldDB" id="S9RA59"/>
<dbReference type="InterPro" id="IPR035503">
    <property type="entry name" value="IOC4-like_PWWP"/>
</dbReference>
<dbReference type="VEuPathDB" id="FungiDB:SOCG_02490"/>
<protein>
    <submittedName>
        <fullName evidence="3">PWWP domain-containing protein Pdp1</fullName>
    </submittedName>
</protein>
<dbReference type="OrthoDB" id="62853at2759"/>
<dbReference type="GO" id="GO:0003690">
    <property type="term" value="F:double-stranded DNA binding"/>
    <property type="evidence" value="ECO:0007669"/>
    <property type="project" value="EnsemblFungi"/>
</dbReference>
<feature type="region of interest" description="Disordered" evidence="1">
    <location>
        <begin position="1"/>
        <end position="23"/>
    </location>
</feature>
<name>S9RA59_SCHOY</name>
<evidence type="ECO:0000313" key="3">
    <source>
        <dbReference type="EMBL" id="EPX75010.1"/>
    </source>
</evidence>
<sequence length="372" mass="43631">MDNGNNPAVDRKHTALKVEKKGKSETKAYTLHNDGIKSTSTNLMTPSIYENVEDGTQLFHRGDRVLAKVSGYPWYVKFRDRHFNINSCYRWPAQIIRYKLMNREGVTIEKSPEHFYKVQFFPNLEFSWVKQTGLKPLANEDIDYFLSSVKRKSKVLQEAYKAACEPPYIESEESTEEEGDLDENNRSERDTYLLNKRKRNEFEDLSTKTDADRFNPLSTISSISEMYGNLSSSKLNSTDLKWATNNSKTGYKNNCSRWDLNQRKRLSPLNTATSEIKTLVQRLLYFRFKLQKLFLSSNSNFEEENLYRAKEYLKEIEEFPYLNYEMIITTKIAKVLKRIALRDELQKEELLSIRGQCKDILFSWKHNLSNTA</sequence>